<keyword evidence="3" id="KW-0732">Signal</keyword>
<dbReference type="WBParaSite" id="TCONS_00008562.p1">
    <property type="protein sequence ID" value="TCONS_00008562.p1"/>
    <property type="gene ID" value="XLOC_006496"/>
</dbReference>
<organism evidence="5">
    <name type="scientific">Strongyloides stercoralis</name>
    <name type="common">Threadworm</name>
    <dbReference type="NCBI Taxonomy" id="6248"/>
    <lineage>
        <taxon>Eukaryota</taxon>
        <taxon>Metazoa</taxon>
        <taxon>Ecdysozoa</taxon>
        <taxon>Nematoda</taxon>
        <taxon>Chromadorea</taxon>
        <taxon>Rhabditida</taxon>
        <taxon>Tylenchina</taxon>
        <taxon>Panagrolaimomorpha</taxon>
        <taxon>Strongyloidoidea</taxon>
        <taxon>Strongyloididae</taxon>
        <taxon>Strongyloides</taxon>
    </lineage>
</organism>
<dbReference type="PANTHER" id="PTHR11844:SF25">
    <property type="entry name" value="NTR DOMAIN-CONTAINING PROTEIN"/>
    <property type="match status" value="1"/>
</dbReference>
<dbReference type="STRING" id="6248.A0A0K0DV35"/>
<feature type="signal peptide" evidence="3">
    <location>
        <begin position="1"/>
        <end position="20"/>
    </location>
</feature>
<dbReference type="Proteomes" id="UP000035681">
    <property type="component" value="Unplaced"/>
</dbReference>
<dbReference type="GO" id="GO:0002020">
    <property type="term" value="F:protease binding"/>
    <property type="evidence" value="ECO:0007669"/>
    <property type="project" value="TreeGrafter"/>
</dbReference>
<feature type="chain" id="PRO_5005327099" evidence="3">
    <location>
        <begin position="21"/>
        <end position="163"/>
    </location>
</feature>
<accession>A0A0K0DV35</accession>
<comment type="subcellular location">
    <subcellularLocation>
        <location evidence="1">Secreted</location>
    </subcellularLocation>
</comment>
<name>A0A0K0DV35_STRER</name>
<evidence type="ECO:0000256" key="2">
    <source>
        <dbReference type="ARBA" id="ARBA00022525"/>
    </source>
</evidence>
<sequence>MKVLQIKLFFLLFLLQPTNSQFTENCYCSYYPDYVSFCYMDWISHIKIDNRSVIENANISNRTPEGMDIVKYYVQHLNVLKKSKTYANLTLPNVIITSVDFNECGLSWLKEGEEYILSGLVMPSKEALFITYCDGLRFNGNINDVYGKIKLWNEIIPCPECSQ</sequence>
<dbReference type="Pfam" id="PF00965">
    <property type="entry name" value="TIMP"/>
    <property type="match status" value="1"/>
</dbReference>
<evidence type="ECO:0000256" key="1">
    <source>
        <dbReference type="ARBA" id="ARBA00004613"/>
    </source>
</evidence>
<evidence type="ECO:0000313" key="6">
    <source>
        <dbReference type="WBParaSite" id="TCONS_00008562.p1"/>
    </source>
</evidence>
<keyword evidence="2" id="KW-0964">Secreted</keyword>
<dbReference type="SUPFAM" id="SSF50242">
    <property type="entry name" value="TIMP-like"/>
    <property type="match status" value="1"/>
</dbReference>
<reference evidence="5" key="1">
    <citation type="submission" date="2015-08" db="UniProtKB">
        <authorList>
            <consortium name="WormBaseParasite"/>
        </authorList>
    </citation>
    <scope>IDENTIFICATION</scope>
</reference>
<dbReference type="GO" id="GO:0005615">
    <property type="term" value="C:extracellular space"/>
    <property type="evidence" value="ECO:0007669"/>
    <property type="project" value="TreeGrafter"/>
</dbReference>
<protein>
    <submittedName>
        <fullName evidence="5 6">NTR domain-containing protein</fullName>
    </submittedName>
</protein>
<evidence type="ECO:0000256" key="3">
    <source>
        <dbReference type="SAM" id="SignalP"/>
    </source>
</evidence>
<dbReference type="GO" id="GO:0031012">
    <property type="term" value="C:extracellular matrix"/>
    <property type="evidence" value="ECO:0007669"/>
    <property type="project" value="TreeGrafter"/>
</dbReference>
<dbReference type="InterPro" id="IPR001820">
    <property type="entry name" value="TIMP"/>
</dbReference>
<dbReference type="Gene3D" id="2.40.50.120">
    <property type="match status" value="1"/>
</dbReference>
<evidence type="ECO:0000313" key="5">
    <source>
        <dbReference type="WBParaSite" id="SSTP_0000110200.1"/>
    </source>
</evidence>
<evidence type="ECO:0000313" key="4">
    <source>
        <dbReference type="Proteomes" id="UP000035681"/>
    </source>
</evidence>
<dbReference type="PANTHER" id="PTHR11844">
    <property type="entry name" value="METALLOPROTEASE INHIBITOR"/>
    <property type="match status" value="1"/>
</dbReference>
<dbReference type="GO" id="GO:0008191">
    <property type="term" value="F:metalloendopeptidase inhibitor activity"/>
    <property type="evidence" value="ECO:0007669"/>
    <property type="project" value="InterPro"/>
</dbReference>
<dbReference type="GO" id="GO:0051045">
    <property type="term" value="P:negative regulation of membrane protein ectodomain proteolysis"/>
    <property type="evidence" value="ECO:0007669"/>
    <property type="project" value="TreeGrafter"/>
</dbReference>
<proteinExistence type="predicted"/>
<dbReference type="AlphaFoldDB" id="A0A0K0DV35"/>
<dbReference type="InterPro" id="IPR008993">
    <property type="entry name" value="TIMP-like_OB-fold"/>
</dbReference>
<dbReference type="WBParaSite" id="SSTP_0000110200.1">
    <property type="protein sequence ID" value="SSTP_0000110200.1"/>
    <property type="gene ID" value="SSTP_0000110200"/>
</dbReference>
<keyword evidence="4" id="KW-1185">Reference proteome</keyword>